<evidence type="ECO:0000256" key="1">
    <source>
        <dbReference type="ARBA" id="ARBA00001971"/>
    </source>
</evidence>
<dbReference type="SUPFAM" id="SSF48264">
    <property type="entry name" value="Cytochrome P450"/>
    <property type="match status" value="1"/>
</dbReference>
<dbReference type="Pfam" id="PF00667">
    <property type="entry name" value="FAD_binding_1"/>
    <property type="match status" value="1"/>
</dbReference>
<evidence type="ECO:0000256" key="5">
    <source>
        <dbReference type="ARBA" id="ARBA00022630"/>
    </source>
</evidence>
<keyword evidence="5 16" id="KW-0285">Flavoprotein</keyword>
<dbReference type="InterPro" id="IPR023173">
    <property type="entry name" value="NADPH_Cyt_P450_Rdtase_alpha"/>
</dbReference>
<feature type="domain" description="FAD-binding FR-type" evidence="19">
    <location>
        <begin position="669"/>
        <end position="882"/>
    </location>
</feature>
<keyword evidence="4 16" id="KW-0349">Heme</keyword>
<dbReference type="PROSITE" id="PS51384">
    <property type="entry name" value="FAD_FR"/>
    <property type="match status" value="1"/>
</dbReference>
<keyword evidence="7 16" id="KW-0479">Metal-binding</keyword>
<dbReference type="Pfam" id="PF00067">
    <property type="entry name" value="p450"/>
    <property type="match status" value="1"/>
</dbReference>
<keyword evidence="3 16" id="KW-0813">Transport</keyword>
<dbReference type="InterPro" id="IPR008254">
    <property type="entry name" value="Flavodoxin/NO_synth"/>
</dbReference>
<dbReference type="FunFam" id="1.10.630.10:FF:000040">
    <property type="entry name" value="Bifunctional cytochrome P450/NADPH--P450 reductase"/>
    <property type="match status" value="1"/>
</dbReference>
<dbReference type="GO" id="GO:0005829">
    <property type="term" value="C:cytosol"/>
    <property type="evidence" value="ECO:0007669"/>
    <property type="project" value="TreeGrafter"/>
</dbReference>
<sequence>MSTPIPQPPAIPILGNITDIDPNNSIQSLSHLAEKYGPIYKLSILGRERYIVSSVELLNEICDESRFCKTVSGPLQEVRNGVGDGLFTAYHGEHNWEVAHRILVPAFGPIGIHDMYDEMYDIATQLIAKWARMGPDEKINVTDDFTRLTLDSIALCAMGKRFNSFYSEKMHPFVDAMVGFLLESGRRSRRTRIEMLFNRAPERQFQQDIATMKEVAQDVIAYRRANPVDKKDLLNAMLFGKDPKTGEKLTDQSIMNNMITFLIAGHETTSGLLSFACYHLIKNPDALSKAQQEVDAVVGKGPVTFQHMSKLPYIEAVMRETLRLNPTAPAFSVKPLETVSGPVVIGGRYFVPPDVSLIAFLPRVGRDPMVFGADADEFKPERMYGENFAKLPPNAWKPFGNGARGCIGRPFAWQEAVLTLSLILQNFNIRADDPSYQLQIKQTLTIKPEHFFMRASLREGIDPLSLEKKMHAGVEVEDPRHKHRAAVSTKAGAGKPILILYGSNSGTCEGLAQTLAGSASARGFAVTVKPLDAAVENLPPKQPIVVITASYEGNPPDNAAVFVEWLKTVHSEKVKNVQFAVFGCGHHDWVTTFQRIPKLIDSGLVAKGASQITTRGESDVAGGKVFDDFDAWQDEKLWPALSSETDTVEISEALDMEISTSARASHLRHNVQEALVLRNELLTSPGVPEKRRTEFKLPTNMTYDAGDYLALLPVNNTQTISRVLRRFGLPWDAIMTLRKGAHTTIPTEVGIAVTAVLGAYVELSSPASRKNMATLAKYAKDESLAEKLISSAEPLSILEILEQNPGIELPFAVYLSMLTPMRIRQYSISSSPLSDPTKASITYSVVESAGHLGVATNYLKALQTGSTAQLMIKKSHPSFHLPLDQKTPVIMVCAGSGLAPFIGFVQERAARIAVSGGKSEDFGEAILIIGCRHPDKDRLYADEIAQWEASKAIKVFYAFSWAPEKSEGCKYAQDRIWKERATVSCLFNAGARAYICGSSSLGRGVADVVARIAVEKSQKKGEQMTYEQGLKWWEGLRGERYAVDVFD</sequence>
<keyword evidence="21" id="KW-1185">Reference proteome</keyword>
<comment type="catalytic activity">
    <reaction evidence="14 16">
        <text>an organic molecule + reduced [NADPH--hemoprotein reductase] + O2 = an alcohol + oxidized [NADPH--hemoprotein reductase] + H2O + H(+)</text>
        <dbReference type="Rhea" id="RHEA:17149"/>
        <dbReference type="Rhea" id="RHEA-COMP:11964"/>
        <dbReference type="Rhea" id="RHEA-COMP:11965"/>
        <dbReference type="ChEBI" id="CHEBI:15377"/>
        <dbReference type="ChEBI" id="CHEBI:15378"/>
        <dbReference type="ChEBI" id="CHEBI:15379"/>
        <dbReference type="ChEBI" id="CHEBI:30879"/>
        <dbReference type="ChEBI" id="CHEBI:57618"/>
        <dbReference type="ChEBI" id="CHEBI:58210"/>
        <dbReference type="ChEBI" id="CHEBI:142491"/>
        <dbReference type="EC" id="1.14.14.1"/>
    </reaction>
</comment>
<keyword evidence="10 16" id="KW-0249">Electron transport</keyword>
<dbReference type="Pfam" id="PF00175">
    <property type="entry name" value="NAD_binding_1"/>
    <property type="match status" value="1"/>
</dbReference>
<dbReference type="PANTHER" id="PTHR19384:SF127">
    <property type="entry name" value="BIFUNCTIONAL CYTOCHROME P450_NADPH--P450 REDUCTASE"/>
    <property type="match status" value="1"/>
</dbReference>
<proteinExistence type="inferred from homology"/>
<keyword evidence="8 16" id="KW-0274">FAD</keyword>
<dbReference type="GO" id="GO:0003958">
    <property type="term" value="F:NADPH-hemoprotein reductase activity"/>
    <property type="evidence" value="ECO:0007669"/>
    <property type="project" value="UniProtKB-UniRule"/>
</dbReference>
<keyword evidence="6 16" id="KW-0288">FMN</keyword>
<evidence type="ECO:0000256" key="4">
    <source>
        <dbReference type="ARBA" id="ARBA00022617"/>
    </source>
</evidence>
<dbReference type="InterPro" id="IPR002401">
    <property type="entry name" value="Cyt_P450_E_grp-I"/>
</dbReference>
<dbReference type="InterPro" id="IPR029039">
    <property type="entry name" value="Flavoprotein-like_sf"/>
</dbReference>
<dbReference type="SUPFAM" id="SSF52343">
    <property type="entry name" value="Ferredoxin reductase-like, C-terminal NADP-linked domain"/>
    <property type="match status" value="1"/>
</dbReference>
<organism evidence="20 21">
    <name type="scientific">Rhinocladiella mackenziei CBS 650.93</name>
    <dbReference type="NCBI Taxonomy" id="1442369"/>
    <lineage>
        <taxon>Eukaryota</taxon>
        <taxon>Fungi</taxon>
        <taxon>Dikarya</taxon>
        <taxon>Ascomycota</taxon>
        <taxon>Pezizomycotina</taxon>
        <taxon>Eurotiomycetes</taxon>
        <taxon>Chaetothyriomycetidae</taxon>
        <taxon>Chaetothyriales</taxon>
        <taxon>Herpotrichiellaceae</taxon>
        <taxon>Rhinocladiella</taxon>
    </lineage>
</organism>
<dbReference type="PIRSF" id="PIRSF000209">
    <property type="entry name" value="Bifunctional_P450_P450R"/>
    <property type="match status" value="1"/>
</dbReference>
<dbReference type="SUPFAM" id="SSF52218">
    <property type="entry name" value="Flavoproteins"/>
    <property type="match status" value="1"/>
</dbReference>
<dbReference type="InterPro" id="IPR017927">
    <property type="entry name" value="FAD-bd_FR_type"/>
</dbReference>
<evidence type="ECO:0000256" key="9">
    <source>
        <dbReference type="ARBA" id="ARBA00022857"/>
    </source>
</evidence>
<evidence type="ECO:0000256" key="2">
    <source>
        <dbReference type="ARBA" id="ARBA00010018"/>
    </source>
</evidence>
<dbReference type="OrthoDB" id="1470350at2759"/>
<dbReference type="Pfam" id="PF00258">
    <property type="entry name" value="Flavodoxin_1"/>
    <property type="match status" value="1"/>
</dbReference>
<dbReference type="Gene3D" id="3.40.50.80">
    <property type="entry name" value="Nucleotide-binding domain of ferredoxin-NADP reductase (FNR) module"/>
    <property type="match status" value="1"/>
</dbReference>
<evidence type="ECO:0000313" key="21">
    <source>
        <dbReference type="Proteomes" id="UP000053617"/>
    </source>
</evidence>
<dbReference type="PRINTS" id="PR00463">
    <property type="entry name" value="EP450I"/>
</dbReference>
<evidence type="ECO:0000256" key="12">
    <source>
        <dbReference type="ARBA" id="ARBA00023004"/>
    </source>
</evidence>
<evidence type="ECO:0000313" key="20">
    <source>
        <dbReference type="EMBL" id="KIX00596.1"/>
    </source>
</evidence>
<dbReference type="GO" id="GO:0005506">
    <property type="term" value="F:iron ion binding"/>
    <property type="evidence" value="ECO:0007669"/>
    <property type="project" value="UniProtKB-UniRule"/>
</dbReference>
<evidence type="ECO:0000256" key="11">
    <source>
        <dbReference type="ARBA" id="ARBA00023002"/>
    </source>
</evidence>
<dbReference type="InterPro" id="IPR036396">
    <property type="entry name" value="Cyt_P450_sf"/>
</dbReference>
<evidence type="ECO:0000256" key="6">
    <source>
        <dbReference type="ARBA" id="ARBA00022643"/>
    </source>
</evidence>
<evidence type="ECO:0000256" key="13">
    <source>
        <dbReference type="ARBA" id="ARBA00023033"/>
    </source>
</evidence>
<dbReference type="InterPro" id="IPR017972">
    <property type="entry name" value="Cyt_P450_CS"/>
</dbReference>
<dbReference type="HOGENOM" id="CLU_001570_7_0_1"/>
<feature type="binding site" description="axial binding residue" evidence="17">
    <location>
        <position position="406"/>
    </location>
    <ligand>
        <name>heme</name>
        <dbReference type="ChEBI" id="CHEBI:30413"/>
    </ligand>
    <ligandPart>
        <name>Fe</name>
        <dbReference type="ChEBI" id="CHEBI:18248"/>
    </ligandPart>
</feature>
<dbReference type="EMBL" id="KN847482">
    <property type="protein sequence ID" value="KIX00596.1"/>
    <property type="molecule type" value="Genomic_DNA"/>
</dbReference>
<dbReference type="GO" id="GO:0010181">
    <property type="term" value="F:FMN binding"/>
    <property type="evidence" value="ECO:0007669"/>
    <property type="project" value="UniProtKB-UniRule"/>
</dbReference>
<dbReference type="Proteomes" id="UP000053617">
    <property type="component" value="Unassembled WGS sequence"/>
</dbReference>
<keyword evidence="13 16" id="KW-0503">Monooxygenase</keyword>
<dbReference type="CDD" id="cd06206">
    <property type="entry name" value="bifunctional_CYPOR"/>
    <property type="match status" value="1"/>
</dbReference>
<accession>A0A0D2IBD0</accession>
<dbReference type="Gene3D" id="3.40.50.360">
    <property type="match status" value="1"/>
</dbReference>
<dbReference type="InterPro" id="IPR017938">
    <property type="entry name" value="Riboflavin_synthase-like_b-brl"/>
</dbReference>
<dbReference type="InterPro" id="IPR039261">
    <property type="entry name" value="FNR_nucleotide-bd"/>
</dbReference>
<reference evidence="20 21" key="1">
    <citation type="submission" date="2015-01" db="EMBL/GenBank/DDBJ databases">
        <title>The Genome Sequence of Rhinocladiella mackenzie CBS 650.93.</title>
        <authorList>
            <consortium name="The Broad Institute Genomics Platform"/>
            <person name="Cuomo C."/>
            <person name="de Hoog S."/>
            <person name="Gorbushina A."/>
            <person name="Stielow B."/>
            <person name="Teixiera M."/>
            <person name="Abouelleil A."/>
            <person name="Chapman S.B."/>
            <person name="Priest M."/>
            <person name="Young S.K."/>
            <person name="Wortman J."/>
            <person name="Nusbaum C."/>
            <person name="Birren B."/>
        </authorList>
    </citation>
    <scope>NUCLEOTIDE SEQUENCE [LARGE SCALE GENOMIC DNA]</scope>
    <source>
        <strain evidence="20 21">CBS 650.93</strain>
    </source>
</reference>
<evidence type="ECO:0000256" key="10">
    <source>
        <dbReference type="ARBA" id="ARBA00022982"/>
    </source>
</evidence>
<dbReference type="GO" id="GO:0020037">
    <property type="term" value="F:heme binding"/>
    <property type="evidence" value="ECO:0007669"/>
    <property type="project" value="UniProtKB-UniRule"/>
</dbReference>
<keyword evidence="9 16" id="KW-0521">NADP</keyword>
<comment type="cofactor">
    <cofactor evidence="1 16 17">
        <name>heme</name>
        <dbReference type="ChEBI" id="CHEBI:30413"/>
    </cofactor>
</comment>
<dbReference type="InterPro" id="IPR001433">
    <property type="entry name" value="OxRdtase_FAD/NAD-bd"/>
</dbReference>
<dbReference type="PROSITE" id="PS00086">
    <property type="entry name" value="CYTOCHROME_P450"/>
    <property type="match status" value="1"/>
</dbReference>
<dbReference type="PROSITE" id="PS50902">
    <property type="entry name" value="FLAVODOXIN_LIKE"/>
    <property type="match status" value="1"/>
</dbReference>
<evidence type="ECO:0000256" key="7">
    <source>
        <dbReference type="ARBA" id="ARBA00022723"/>
    </source>
</evidence>
<evidence type="ECO:0000256" key="16">
    <source>
        <dbReference type="PIRNR" id="PIRNR000209"/>
    </source>
</evidence>
<dbReference type="Gene3D" id="1.20.990.10">
    <property type="entry name" value="NADPH-cytochrome p450 Reductase, Chain A, domain 3"/>
    <property type="match status" value="1"/>
</dbReference>
<dbReference type="GO" id="GO:0070330">
    <property type="term" value="F:aromatase activity"/>
    <property type="evidence" value="ECO:0007669"/>
    <property type="project" value="UniProtKB-UniRule"/>
</dbReference>
<evidence type="ECO:0000256" key="14">
    <source>
        <dbReference type="ARBA" id="ARBA00047827"/>
    </source>
</evidence>
<dbReference type="SUPFAM" id="SSF63380">
    <property type="entry name" value="Riboflavin synthase domain-like"/>
    <property type="match status" value="1"/>
</dbReference>
<dbReference type="EC" id="1.6.2.4" evidence="16"/>
<feature type="domain" description="Flavodoxin-like" evidence="18">
    <location>
        <begin position="497"/>
        <end position="637"/>
    </location>
</feature>
<dbReference type="PANTHER" id="PTHR19384">
    <property type="entry name" value="NITRIC OXIDE SYNTHASE-RELATED"/>
    <property type="match status" value="1"/>
</dbReference>
<dbReference type="AlphaFoldDB" id="A0A0D2IBD0"/>
<comment type="similarity">
    <text evidence="2 16">In the N-terminal section; belongs to the cytochrome P450 family.</text>
</comment>
<gene>
    <name evidence="20" type="ORF">Z518_09661</name>
</gene>
<evidence type="ECO:0000259" key="19">
    <source>
        <dbReference type="PROSITE" id="PS51384"/>
    </source>
</evidence>
<keyword evidence="12 16" id="KW-0408">Iron</keyword>
<dbReference type="EC" id="1.14.14.1" evidence="16"/>
<comment type="catalytic activity">
    <reaction evidence="15 16">
        <text>2 oxidized [cytochrome P450] + NADPH = 2 reduced [cytochrome P450] + NADP(+) + H(+)</text>
        <dbReference type="Rhea" id="RHEA:24040"/>
        <dbReference type="Rhea" id="RHEA-COMP:14627"/>
        <dbReference type="Rhea" id="RHEA-COMP:14628"/>
        <dbReference type="ChEBI" id="CHEBI:15378"/>
        <dbReference type="ChEBI" id="CHEBI:55376"/>
        <dbReference type="ChEBI" id="CHEBI:57783"/>
        <dbReference type="ChEBI" id="CHEBI:58349"/>
        <dbReference type="ChEBI" id="CHEBI:60344"/>
        <dbReference type="EC" id="1.6.2.4"/>
    </reaction>
</comment>
<evidence type="ECO:0000256" key="8">
    <source>
        <dbReference type="ARBA" id="ARBA00022827"/>
    </source>
</evidence>
<dbReference type="STRING" id="1442369.A0A0D2IBD0"/>
<name>A0A0D2IBD0_9EURO</name>
<evidence type="ECO:0000256" key="15">
    <source>
        <dbReference type="ARBA" id="ARBA00049342"/>
    </source>
</evidence>
<evidence type="ECO:0000256" key="17">
    <source>
        <dbReference type="PIRSR" id="PIRSR000209-1"/>
    </source>
</evidence>
<dbReference type="PRINTS" id="PR00385">
    <property type="entry name" value="P450"/>
</dbReference>
<evidence type="ECO:0000256" key="3">
    <source>
        <dbReference type="ARBA" id="ARBA00022448"/>
    </source>
</evidence>
<evidence type="ECO:0000259" key="18">
    <source>
        <dbReference type="PROSITE" id="PS50902"/>
    </source>
</evidence>
<dbReference type="CDD" id="cd11068">
    <property type="entry name" value="CYP120A1"/>
    <property type="match status" value="1"/>
</dbReference>
<dbReference type="InterPro" id="IPR001128">
    <property type="entry name" value="Cyt_P450"/>
</dbReference>
<dbReference type="InterPro" id="IPR003097">
    <property type="entry name" value="CysJ-like_FAD-binding"/>
</dbReference>
<keyword evidence="11 16" id="KW-0560">Oxidoreductase</keyword>
<comment type="cofactor">
    <cofactor evidence="16">
        <name>FAD</name>
        <dbReference type="ChEBI" id="CHEBI:57692"/>
    </cofactor>
    <cofactor evidence="16">
        <name>FMN</name>
        <dbReference type="ChEBI" id="CHEBI:58210"/>
    </cofactor>
</comment>
<dbReference type="Gene3D" id="2.40.30.10">
    <property type="entry name" value="Translation factors"/>
    <property type="match status" value="1"/>
</dbReference>
<dbReference type="InterPro" id="IPR023206">
    <property type="entry name" value="Bifunctional_P450_P450_red"/>
</dbReference>
<protein>
    <recommendedName>
        <fullName evidence="16">Bifunctional cytochrome P450/NADPH--P450 reductase</fullName>
    </recommendedName>
    <domain>
        <recommendedName>
            <fullName evidence="16">Cytochrome P450</fullName>
            <ecNumber evidence="16">1.14.14.1</ecNumber>
        </recommendedName>
    </domain>
    <domain>
        <recommendedName>
            <fullName evidence="16">NADPH--cytochrome P450 reductase</fullName>
            <ecNumber evidence="16">1.6.2.4</ecNumber>
        </recommendedName>
    </domain>
</protein>
<dbReference type="RefSeq" id="XP_013267732.1">
    <property type="nucleotide sequence ID" value="XM_013412278.1"/>
</dbReference>
<dbReference type="VEuPathDB" id="FungiDB:Z518_09661"/>
<dbReference type="GO" id="GO:0050660">
    <property type="term" value="F:flavin adenine dinucleotide binding"/>
    <property type="evidence" value="ECO:0007669"/>
    <property type="project" value="TreeGrafter"/>
</dbReference>
<dbReference type="Gene3D" id="1.10.630.10">
    <property type="entry name" value="Cytochrome P450"/>
    <property type="match status" value="1"/>
</dbReference>
<dbReference type="GeneID" id="25297732"/>